<protein>
    <submittedName>
        <fullName evidence="3">Flagellar hook assembly protein FlgD</fullName>
    </submittedName>
</protein>
<keyword evidence="2" id="KW-1005">Bacterial flagellum biogenesis</keyword>
<sequence>MTDISIDPSLMLSSTASQRNTGSSTLGKDDFLKILITQLRNQDPLKPMEDKEFISQMANFSSLEQMTNMNRSLEQFLQFQKGNSLLQYADLIGKEVEWDDPAQQNLKNNGTVAAVLMQSGSAVLELSDGTRIDALSVKKLSSSPGSETTK</sequence>
<keyword evidence="4" id="KW-1185">Reference proteome</keyword>
<dbReference type="EMBL" id="WKKI01000001">
    <property type="protein sequence ID" value="MRX70598.1"/>
    <property type="molecule type" value="Genomic_DNA"/>
</dbReference>
<dbReference type="InterPro" id="IPR005648">
    <property type="entry name" value="FlgD"/>
</dbReference>
<keyword evidence="3" id="KW-0969">Cilium</keyword>
<dbReference type="NCBIfam" id="NF007197">
    <property type="entry name" value="PRK09618.1"/>
    <property type="match status" value="1"/>
</dbReference>
<name>A0A7X2LXC8_9BACI</name>
<evidence type="ECO:0000256" key="2">
    <source>
        <dbReference type="ARBA" id="ARBA00022795"/>
    </source>
</evidence>
<dbReference type="Pfam" id="PF03963">
    <property type="entry name" value="FlgD"/>
    <property type="match status" value="1"/>
</dbReference>
<evidence type="ECO:0000256" key="1">
    <source>
        <dbReference type="ARBA" id="ARBA00010577"/>
    </source>
</evidence>
<dbReference type="OrthoDB" id="280334at2"/>
<dbReference type="AlphaFoldDB" id="A0A7X2LXC8"/>
<evidence type="ECO:0000313" key="4">
    <source>
        <dbReference type="Proteomes" id="UP000448867"/>
    </source>
</evidence>
<keyword evidence="3" id="KW-0966">Cell projection</keyword>
<comment type="caution">
    <text evidence="3">The sequence shown here is derived from an EMBL/GenBank/DDBJ whole genome shotgun (WGS) entry which is preliminary data.</text>
</comment>
<keyword evidence="3" id="KW-0282">Flagellum</keyword>
<reference evidence="3 4" key="1">
    <citation type="submission" date="2019-11" db="EMBL/GenBank/DDBJ databases">
        <title>Bacillus lacus genome.</title>
        <authorList>
            <person name="Allen C.J."/>
            <person name="Newman J.D."/>
        </authorList>
    </citation>
    <scope>NUCLEOTIDE SEQUENCE [LARGE SCALE GENOMIC DNA]</scope>
    <source>
        <strain evidence="3 4">KCTC 33946</strain>
    </source>
</reference>
<gene>
    <name evidence="3" type="primary">flgD</name>
    <name evidence="3" type="ORF">GJU40_00255</name>
</gene>
<proteinExistence type="inferred from homology"/>
<dbReference type="Proteomes" id="UP000448867">
    <property type="component" value="Unassembled WGS sequence"/>
</dbReference>
<comment type="similarity">
    <text evidence="1">Belongs to the FlgD family.</text>
</comment>
<dbReference type="GO" id="GO:0044781">
    <property type="term" value="P:bacterial-type flagellum organization"/>
    <property type="evidence" value="ECO:0007669"/>
    <property type="project" value="UniProtKB-KW"/>
</dbReference>
<organism evidence="3 4">
    <name type="scientific">Metabacillus lacus</name>
    <dbReference type="NCBI Taxonomy" id="1983721"/>
    <lineage>
        <taxon>Bacteria</taxon>
        <taxon>Bacillati</taxon>
        <taxon>Bacillota</taxon>
        <taxon>Bacilli</taxon>
        <taxon>Bacillales</taxon>
        <taxon>Bacillaceae</taxon>
        <taxon>Metabacillus</taxon>
    </lineage>
</organism>
<accession>A0A7X2LXC8</accession>
<evidence type="ECO:0000313" key="3">
    <source>
        <dbReference type="EMBL" id="MRX70598.1"/>
    </source>
</evidence>